<name>A0A714KR24_SALER</name>
<dbReference type="GO" id="GO:0017004">
    <property type="term" value="P:cytochrome complex assembly"/>
    <property type="evidence" value="ECO:0007669"/>
    <property type="project" value="UniProtKB-KW"/>
</dbReference>
<feature type="domain" description="Cytochrome C biogenesis protein transmembrane" evidence="7">
    <location>
        <begin position="1"/>
        <end position="137"/>
    </location>
</feature>
<organism evidence="8">
    <name type="scientific">Salmonella enterica</name>
    <name type="common">Salmonella choleraesuis</name>
    <dbReference type="NCBI Taxonomy" id="28901"/>
    <lineage>
        <taxon>Bacteria</taxon>
        <taxon>Pseudomonadati</taxon>
        <taxon>Pseudomonadota</taxon>
        <taxon>Gammaproteobacteria</taxon>
        <taxon>Enterobacterales</taxon>
        <taxon>Enterobacteriaceae</taxon>
        <taxon>Salmonella</taxon>
    </lineage>
</organism>
<dbReference type="AlphaFoldDB" id="A0A714KR24"/>
<evidence type="ECO:0000256" key="5">
    <source>
        <dbReference type="ARBA" id="ARBA00023136"/>
    </source>
</evidence>
<keyword evidence="3" id="KW-0201">Cytochrome c-type biogenesis</keyword>
<feature type="non-terminal residue" evidence="8">
    <location>
        <position position="1"/>
    </location>
</feature>
<dbReference type="Pfam" id="PF13899">
    <property type="entry name" value="Thioredoxin_7"/>
    <property type="match status" value="1"/>
</dbReference>
<dbReference type="GO" id="GO:0045454">
    <property type="term" value="P:cell redox homeostasis"/>
    <property type="evidence" value="ECO:0007669"/>
    <property type="project" value="TreeGrafter"/>
</dbReference>
<evidence type="ECO:0000259" key="7">
    <source>
        <dbReference type="Pfam" id="PF02683"/>
    </source>
</evidence>
<dbReference type="FunFam" id="3.40.30.10:FF:000254">
    <property type="entry name" value="DUF255 domain-containing protein"/>
    <property type="match status" value="1"/>
</dbReference>
<evidence type="ECO:0000256" key="2">
    <source>
        <dbReference type="ARBA" id="ARBA00022692"/>
    </source>
</evidence>
<accession>A0A714KR24</accession>
<dbReference type="CDD" id="cd02953">
    <property type="entry name" value="DsbDgamma"/>
    <property type="match status" value="1"/>
</dbReference>
<dbReference type="SUPFAM" id="SSF52833">
    <property type="entry name" value="Thioredoxin-like"/>
    <property type="match status" value="1"/>
</dbReference>
<evidence type="ECO:0000313" key="8">
    <source>
        <dbReference type="EMBL" id="HAD4177987.1"/>
    </source>
</evidence>
<dbReference type="InterPro" id="IPR003834">
    <property type="entry name" value="Cyt_c_assmbl_TM_dom"/>
</dbReference>
<dbReference type="Pfam" id="PF02683">
    <property type="entry name" value="DsbD_TM"/>
    <property type="match status" value="1"/>
</dbReference>
<proteinExistence type="predicted"/>
<dbReference type="GO" id="GO:0015035">
    <property type="term" value="F:protein-disulfide reductase activity"/>
    <property type="evidence" value="ECO:0007669"/>
    <property type="project" value="TreeGrafter"/>
</dbReference>
<dbReference type="Gene3D" id="3.40.30.10">
    <property type="entry name" value="Glutaredoxin"/>
    <property type="match status" value="1"/>
</dbReference>
<dbReference type="InterPro" id="IPR035671">
    <property type="entry name" value="DsbD_gamma"/>
</dbReference>
<protein>
    <submittedName>
        <fullName evidence="8">DUF255 domain-containing protein</fullName>
    </submittedName>
</protein>
<feature type="transmembrane region" description="Helical" evidence="6">
    <location>
        <begin position="48"/>
        <end position="75"/>
    </location>
</feature>
<comment type="caution">
    <text evidence="8">The sequence shown here is derived from an EMBL/GenBank/DDBJ whole genome shotgun (WGS) entry which is preliminary data.</text>
</comment>
<evidence type="ECO:0000256" key="4">
    <source>
        <dbReference type="ARBA" id="ARBA00022989"/>
    </source>
</evidence>
<evidence type="ECO:0000256" key="6">
    <source>
        <dbReference type="SAM" id="Phobius"/>
    </source>
</evidence>
<reference evidence="8" key="1">
    <citation type="journal article" date="2018" name="Genome Biol.">
        <title>SKESA: strategic k-mer extension for scrupulous assemblies.</title>
        <authorList>
            <person name="Souvorov A."/>
            <person name="Agarwala R."/>
            <person name="Lipman D.J."/>
        </authorList>
    </citation>
    <scope>NUCLEOTIDE SEQUENCE</scope>
    <source>
        <strain evidence="8">S376FT</strain>
    </source>
</reference>
<dbReference type="PANTHER" id="PTHR32234:SF3">
    <property type="entry name" value="SUPPRESSION OF COPPER SENSITIVITY PROTEIN"/>
    <property type="match status" value="1"/>
</dbReference>
<keyword evidence="5 6" id="KW-0472">Membrane</keyword>
<evidence type="ECO:0000256" key="1">
    <source>
        <dbReference type="ARBA" id="ARBA00004141"/>
    </source>
</evidence>
<dbReference type="InterPro" id="IPR036249">
    <property type="entry name" value="Thioredoxin-like_sf"/>
</dbReference>
<dbReference type="EMBL" id="DAAOYB010000066">
    <property type="protein sequence ID" value="HAD4177987.1"/>
    <property type="molecule type" value="Genomic_DNA"/>
</dbReference>
<dbReference type="PANTHER" id="PTHR32234">
    <property type="entry name" value="THIOL:DISULFIDE INTERCHANGE PROTEIN DSBD"/>
    <property type="match status" value="1"/>
</dbReference>
<gene>
    <name evidence="8" type="ORF">G1R62_23945</name>
</gene>
<feature type="transmembrane region" description="Helical" evidence="6">
    <location>
        <begin position="81"/>
        <end position="102"/>
    </location>
</feature>
<keyword evidence="2 6" id="KW-0812">Transmembrane</keyword>
<feature type="transmembrane region" description="Helical" evidence="6">
    <location>
        <begin position="123"/>
        <end position="145"/>
    </location>
</feature>
<reference evidence="8" key="2">
    <citation type="submission" date="2019-01" db="EMBL/GenBank/DDBJ databases">
        <authorList>
            <consortium name="NCBI Pathogen Detection Project"/>
        </authorList>
    </citation>
    <scope>NUCLEOTIDE SEQUENCE</scope>
    <source>
        <strain evidence="8">S376FT</strain>
    </source>
</reference>
<feature type="transmembrane region" description="Helical" evidence="6">
    <location>
        <begin position="6"/>
        <end position="27"/>
    </location>
</feature>
<keyword evidence="4 6" id="KW-1133">Transmembrane helix</keyword>
<comment type="subcellular location">
    <subcellularLocation>
        <location evidence="1">Membrane</location>
        <topology evidence="1">Multi-pass membrane protein</topology>
    </subcellularLocation>
</comment>
<dbReference type="GO" id="GO:0016020">
    <property type="term" value="C:membrane"/>
    <property type="evidence" value="ECO:0007669"/>
    <property type="project" value="UniProtKB-SubCell"/>
</dbReference>
<evidence type="ECO:0000256" key="3">
    <source>
        <dbReference type="ARBA" id="ARBA00022748"/>
    </source>
</evidence>
<sequence length="272" mass="29633">FQNVWFIGFMALVMLLFSASLFGLFEFRLPSSMTTKLATYGGNGMSGHFWQGAFATLLATPCSAPFLGTAVAVALTASLPTLWGLFLALGLGMSAPWLLVAIRPGLALRLPRPGRWMNVLRRILGLMMLGSAIWLATLLLPHFGFTASKSAQDTVQWQPLSEQAIQSALAQHKRVFVDVTADWCITCKVNKYNVLQKEDVQAALQQPDVVALRGDWTLPSDAITDFLKTRGQVAVPFNQVYGPGLPEGEALPTLLTRDAVLQTLKKAKGITQ</sequence>